<evidence type="ECO:0000256" key="7">
    <source>
        <dbReference type="ARBA" id="ARBA00023136"/>
    </source>
</evidence>
<dbReference type="Pfam" id="PF02949">
    <property type="entry name" value="7tm_6"/>
    <property type="match status" value="1"/>
</dbReference>
<evidence type="ECO:0000256" key="4">
    <source>
        <dbReference type="ARBA" id="ARBA00022692"/>
    </source>
</evidence>
<evidence type="ECO:0000313" key="11">
    <source>
        <dbReference type="EMBL" id="TDG41540.1"/>
    </source>
</evidence>
<comment type="similarity">
    <text evidence="10">Belongs to the insect chemoreceptor superfamily. Heteromeric odorant receptor channel (TC 1.A.69) family.</text>
</comment>
<evidence type="ECO:0000256" key="5">
    <source>
        <dbReference type="ARBA" id="ARBA00022725"/>
    </source>
</evidence>
<keyword evidence="9 10" id="KW-0807">Transducer</keyword>
<keyword evidence="8 10" id="KW-0675">Receptor</keyword>
<keyword evidence="6 10" id="KW-1133">Transmembrane helix</keyword>
<dbReference type="OrthoDB" id="6597368at2759"/>
<dbReference type="PANTHER" id="PTHR21137">
    <property type="entry name" value="ODORANT RECEPTOR"/>
    <property type="match status" value="1"/>
</dbReference>
<dbReference type="EMBL" id="LSRL02000334">
    <property type="protein sequence ID" value="TDG41540.1"/>
    <property type="molecule type" value="Genomic_DNA"/>
</dbReference>
<keyword evidence="12" id="KW-1185">Reference proteome</keyword>
<evidence type="ECO:0000256" key="1">
    <source>
        <dbReference type="ARBA" id="ARBA00004651"/>
    </source>
</evidence>
<dbReference type="InterPro" id="IPR004117">
    <property type="entry name" value="7tm6_olfct_rcpt"/>
</dbReference>
<keyword evidence="3 10" id="KW-0716">Sensory transduction</keyword>
<comment type="subcellular location">
    <subcellularLocation>
        <location evidence="1 10">Cell membrane</location>
        <topology evidence="1 10">Multi-pass membrane protein</topology>
    </subcellularLocation>
</comment>
<evidence type="ECO:0000256" key="10">
    <source>
        <dbReference type="RuleBase" id="RU351113"/>
    </source>
</evidence>
<protein>
    <recommendedName>
        <fullName evidence="10">Odorant receptor</fullName>
    </recommendedName>
</protein>
<dbReference type="AlphaFoldDB" id="A0A484B0F8"/>
<gene>
    <name evidence="11" type="ORF">AWZ03_012026</name>
</gene>
<sequence>MPLVEASNGQKADEMGAQQLRELELDRKRLLDTHEALSYHWRVWELTGLIRPSGMARLRYLLRAITLNVLVTLLFPLTLLARLILTRNMQELCENLTITITDIAANFKFINVFLVRRHLDRIRELLQVLDRRVLSVQHPEELLALRQAVGTARRSFRIFAGIFVVGTLLSCIRVAIAKERQLLYPAWFAVDWLSSDLAYVCICCYQLFGLIVQAVQDCANDSYPPAYLCVLTGHMRALELRVRRLGYPGHPDCPSRCRIVQLELHDCIEDFIHIIQLHATIQQILSIACLAQFLCTATVQCTVAMHFLYVADSHDLSAMMLSSVFFLAVTLEVFIICYFGDRMRSQSEQLCDAFYACNWLDQSPRFRRLLIFTLMRSQRTFCIYAGGYIAVTLETFEQVIRSTYSVFTLLLRAK</sequence>
<organism evidence="11 12">
    <name type="scientific">Drosophila navojoa</name>
    <name type="common">Fruit fly</name>
    <dbReference type="NCBI Taxonomy" id="7232"/>
    <lineage>
        <taxon>Eukaryota</taxon>
        <taxon>Metazoa</taxon>
        <taxon>Ecdysozoa</taxon>
        <taxon>Arthropoda</taxon>
        <taxon>Hexapoda</taxon>
        <taxon>Insecta</taxon>
        <taxon>Pterygota</taxon>
        <taxon>Neoptera</taxon>
        <taxon>Endopterygota</taxon>
        <taxon>Diptera</taxon>
        <taxon>Brachycera</taxon>
        <taxon>Muscomorpha</taxon>
        <taxon>Ephydroidea</taxon>
        <taxon>Drosophilidae</taxon>
        <taxon>Drosophila</taxon>
    </lineage>
</organism>
<dbReference type="GO" id="GO:0005549">
    <property type="term" value="F:odorant binding"/>
    <property type="evidence" value="ECO:0007669"/>
    <property type="project" value="InterPro"/>
</dbReference>
<evidence type="ECO:0000256" key="6">
    <source>
        <dbReference type="ARBA" id="ARBA00022989"/>
    </source>
</evidence>
<name>A0A484B0F8_DRONA</name>
<dbReference type="PANTHER" id="PTHR21137:SF35">
    <property type="entry name" value="ODORANT RECEPTOR 19A-RELATED"/>
    <property type="match status" value="1"/>
</dbReference>
<feature type="transmembrane region" description="Helical" evidence="10">
    <location>
        <begin position="156"/>
        <end position="177"/>
    </location>
</feature>
<feature type="transmembrane region" description="Helical" evidence="10">
    <location>
        <begin position="60"/>
        <end position="84"/>
    </location>
</feature>
<dbReference type="GO" id="GO:0004984">
    <property type="term" value="F:olfactory receptor activity"/>
    <property type="evidence" value="ECO:0007669"/>
    <property type="project" value="InterPro"/>
</dbReference>
<keyword evidence="5 10" id="KW-0552">Olfaction</keyword>
<reference evidence="11 12" key="1">
    <citation type="journal article" date="2019" name="J. Hered.">
        <title>An Improved Genome Assembly for Drosophila navojoa, the Basal Species in the mojavensis Cluster.</title>
        <authorList>
            <person name="Vanderlinde T."/>
            <person name="Dupim E.G."/>
            <person name="Nazario-Yepiz N.O."/>
            <person name="Carvalho A.B."/>
        </authorList>
    </citation>
    <scope>NUCLEOTIDE SEQUENCE [LARGE SCALE GENOMIC DNA]</scope>
    <source>
        <strain evidence="11">Navoj_Jal97</strain>
        <tissue evidence="11">Whole organism</tissue>
    </source>
</reference>
<feature type="transmembrane region" description="Helical" evidence="10">
    <location>
        <begin position="284"/>
        <end position="310"/>
    </location>
</feature>
<dbReference type="GO" id="GO:0005886">
    <property type="term" value="C:plasma membrane"/>
    <property type="evidence" value="ECO:0007669"/>
    <property type="project" value="UniProtKB-SubCell"/>
</dbReference>
<keyword evidence="2" id="KW-1003">Cell membrane</keyword>
<proteinExistence type="inferred from homology"/>
<keyword evidence="7 10" id="KW-0472">Membrane</keyword>
<feature type="transmembrane region" description="Helical" evidence="10">
    <location>
        <begin position="197"/>
        <end position="215"/>
    </location>
</feature>
<evidence type="ECO:0000313" key="12">
    <source>
        <dbReference type="Proteomes" id="UP000295192"/>
    </source>
</evidence>
<accession>A0A484B0F8</accession>
<evidence type="ECO:0000256" key="2">
    <source>
        <dbReference type="ARBA" id="ARBA00022475"/>
    </source>
</evidence>
<evidence type="ECO:0000256" key="9">
    <source>
        <dbReference type="ARBA" id="ARBA00023224"/>
    </source>
</evidence>
<comment type="caution">
    <text evidence="10">Lacks conserved residue(s) required for the propagation of feature annotation.</text>
</comment>
<evidence type="ECO:0000256" key="8">
    <source>
        <dbReference type="ARBA" id="ARBA00023170"/>
    </source>
</evidence>
<dbReference type="OMA" id="CYFGDRM"/>
<feature type="transmembrane region" description="Helical" evidence="10">
    <location>
        <begin position="96"/>
        <end position="115"/>
    </location>
</feature>
<evidence type="ECO:0000256" key="3">
    <source>
        <dbReference type="ARBA" id="ARBA00022606"/>
    </source>
</evidence>
<keyword evidence="4 10" id="KW-0812">Transmembrane</keyword>
<dbReference type="GO" id="GO:0007165">
    <property type="term" value="P:signal transduction"/>
    <property type="evidence" value="ECO:0007669"/>
    <property type="project" value="UniProtKB-KW"/>
</dbReference>
<comment type="caution">
    <text evidence="11">The sequence shown here is derived from an EMBL/GenBank/DDBJ whole genome shotgun (WGS) entry which is preliminary data.</text>
</comment>
<dbReference type="Proteomes" id="UP000295192">
    <property type="component" value="Unassembled WGS sequence"/>
</dbReference>
<feature type="transmembrane region" description="Helical" evidence="10">
    <location>
        <begin position="316"/>
        <end position="339"/>
    </location>
</feature>